<feature type="transmembrane region" description="Helical" evidence="7">
    <location>
        <begin position="146"/>
        <end position="164"/>
    </location>
</feature>
<keyword evidence="3 7" id="KW-0812">Transmembrane</keyword>
<proteinExistence type="predicted"/>
<dbReference type="Proteomes" id="UP000298860">
    <property type="component" value="Unassembled WGS sequence"/>
</dbReference>
<gene>
    <name evidence="8" type="ORF">GTS_31930</name>
</gene>
<comment type="subcellular location">
    <subcellularLocation>
        <location evidence="1">Cell membrane</location>
        <topology evidence="1">Multi-pass membrane protein</topology>
    </subcellularLocation>
</comment>
<feature type="region of interest" description="Disordered" evidence="6">
    <location>
        <begin position="314"/>
        <end position="343"/>
    </location>
</feature>
<dbReference type="GO" id="GO:0005886">
    <property type="term" value="C:plasma membrane"/>
    <property type="evidence" value="ECO:0007669"/>
    <property type="project" value="UniProtKB-SubCell"/>
</dbReference>
<accession>A0A4D4J976</accession>
<dbReference type="AlphaFoldDB" id="A0A4D4J976"/>
<organism evidence="8 9">
    <name type="scientific">Gandjariella thermophila</name>
    <dbReference type="NCBI Taxonomy" id="1931992"/>
    <lineage>
        <taxon>Bacteria</taxon>
        <taxon>Bacillati</taxon>
        <taxon>Actinomycetota</taxon>
        <taxon>Actinomycetes</taxon>
        <taxon>Pseudonocardiales</taxon>
        <taxon>Pseudonocardiaceae</taxon>
        <taxon>Gandjariella</taxon>
    </lineage>
</organism>
<keyword evidence="9" id="KW-1185">Reference proteome</keyword>
<name>A0A4D4J976_9PSEU</name>
<feature type="transmembrane region" description="Helical" evidence="7">
    <location>
        <begin position="170"/>
        <end position="196"/>
    </location>
</feature>
<evidence type="ECO:0000256" key="5">
    <source>
        <dbReference type="ARBA" id="ARBA00023136"/>
    </source>
</evidence>
<sequence>MRSLVHRLDAYQQRHRWAGFCFAVVQKFGEDQAGNLAALIAYYAFFSVFPLLLAMVTVLGYVLAGSPALRQAVYSSAIAQFPIIGTQDPVRPLTGNALGLVVGLVLAIWSGLAVAQTAQTAVNTVYAVPRIRWPSLANRLVRSGELVTVGGLGLIGTTLLQGMVSGSETYGLHIGVAGVVLAALLGVVANAALFVYLFRRLTVAGVTARESVPGAVVAAVAWFGLQKVGTTLVNTKVHGAQSAYGTFAVVIGLLFWFYVLANITLVCAEINVVASRRLWPRGLSSALAARASTAADRRAYASYPQREHQAHNIDIETRFTTDEAGAGEPRAEVPRQRPARDRV</sequence>
<dbReference type="InterPro" id="IPR017039">
    <property type="entry name" value="Virul_fac_BrkB"/>
</dbReference>
<dbReference type="PANTHER" id="PTHR30213:SF1">
    <property type="entry name" value="INNER MEMBRANE PROTEIN YHJD"/>
    <property type="match status" value="1"/>
</dbReference>
<feature type="compositionally biased region" description="Basic and acidic residues" evidence="6">
    <location>
        <begin position="329"/>
        <end position="343"/>
    </location>
</feature>
<evidence type="ECO:0000256" key="7">
    <source>
        <dbReference type="SAM" id="Phobius"/>
    </source>
</evidence>
<dbReference type="Pfam" id="PF03631">
    <property type="entry name" value="Virul_fac_BrkB"/>
    <property type="match status" value="1"/>
</dbReference>
<keyword evidence="4 7" id="KW-1133">Transmembrane helix</keyword>
<evidence type="ECO:0000256" key="4">
    <source>
        <dbReference type="ARBA" id="ARBA00022989"/>
    </source>
</evidence>
<dbReference type="RefSeq" id="WP_137814626.1">
    <property type="nucleotide sequence ID" value="NZ_BJFL01000015.1"/>
</dbReference>
<reference evidence="9" key="1">
    <citation type="submission" date="2019-04" db="EMBL/GenBank/DDBJ databases">
        <title>Draft genome sequence of Pseudonocardiaceae bacterium SL3-2-4.</title>
        <authorList>
            <person name="Ningsih F."/>
            <person name="Yokota A."/>
            <person name="Sakai Y."/>
            <person name="Nanatani K."/>
            <person name="Yabe S."/>
            <person name="Oetari A."/>
            <person name="Sjamsuridzal W."/>
        </authorList>
    </citation>
    <scope>NUCLEOTIDE SEQUENCE [LARGE SCALE GENOMIC DNA]</scope>
    <source>
        <strain evidence="9">SL3-2-4</strain>
    </source>
</reference>
<evidence type="ECO:0000313" key="9">
    <source>
        <dbReference type="Proteomes" id="UP000298860"/>
    </source>
</evidence>
<comment type="caution">
    <text evidence="8">The sequence shown here is derived from an EMBL/GenBank/DDBJ whole genome shotgun (WGS) entry which is preliminary data.</text>
</comment>
<keyword evidence="5 7" id="KW-0472">Membrane</keyword>
<feature type="transmembrane region" description="Helical" evidence="7">
    <location>
        <begin position="245"/>
        <end position="268"/>
    </location>
</feature>
<dbReference type="EMBL" id="BJFL01000015">
    <property type="protein sequence ID" value="GDY31560.1"/>
    <property type="molecule type" value="Genomic_DNA"/>
</dbReference>
<evidence type="ECO:0000256" key="6">
    <source>
        <dbReference type="SAM" id="MobiDB-lite"/>
    </source>
</evidence>
<evidence type="ECO:0000313" key="8">
    <source>
        <dbReference type="EMBL" id="GDY31560.1"/>
    </source>
</evidence>
<dbReference type="PANTHER" id="PTHR30213">
    <property type="entry name" value="INNER MEMBRANE PROTEIN YHJD"/>
    <property type="match status" value="1"/>
</dbReference>
<protein>
    <submittedName>
        <fullName evidence="8">Uncharacterized protein</fullName>
    </submittedName>
</protein>
<keyword evidence="2" id="KW-1003">Cell membrane</keyword>
<evidence type="ECO:0000256" key="2">
    <source>
        <dbReference type="ARBA" id="ARBA00022475"/>
    </source>
</evidence>
<evidence type="ECO:0000256" key="1">
    <source>
        <dbReference type="ARBA" id="ARBA00004651"/>
    </source>
</evidence>
<feature type="transmembrane region" description="Helical" evidence="7">
    <location>
        <begin position="208"/>
        <end position="225"/>
    </location>
</feature>
<feature type="transmembrane region" description="Helical" evidence="7">
    <location>
        <begin position="36"/>
        <end position="64"/>
    </location>
</feature>
<evidence type="ECO:0000256" key="3">
    <source>
        <dbReference type="ARBA" id="ARBA00022692"/>
    </source>
</evidence>
<dbReference type="OrthoDB" id="3349406at2"/>
<feature type="transmembrane region" description="Helical" evidence="7">
    <location>
        <begin position="97"/>
        <end position="126"/>
    </location>
</feature>